<feature type="region of interest" description="Disordered" evidence="1">
    <location>
        <begin position="19"/>
        <end position="42"/>
    </location>
</feature>
<reference evidence="2" key="3">
    <citation type="submission" date="2023-01" db="EMBL/GenBank/DDBJ databases">
        <authorList>
            <person name="Patra A."/>
        </authorList>
    </citation>
    <scope>NUCLEOTIDE SEQUENCE</scope>
    <source>
        <strain evidence="2">Wonlab-2016</strain>
        <tissue evidence="2">Foot muscle</tissue>
    </source>
</reference>
<proteinExistence type="predicted"/>
<accession>A0ABD0K5M3</accession>
<dbReference type="EMBL" id="JACVVK020000151">
    <property type="protein sequence ID" value="KAK7488408.1"/>
    <property type="molecule type" value="Genomic_DNA"/>
</dbReference>
<evidence type="ECO:0000313" key="2">
    <source>
        <dbReference type="EMBL" id="KAK7482220.1"/>
    </source>
</evidence>
<evidence type="ECO:0000256" key="1">
    <source>
        <dbReference type="SAM" id="MobiDB-lite"/>
    </source>
</evidence>
<organism evidence="2 4">
    <name type="scientific">Batillaria attramentaria</name>
    <dbReference type="NCBI Taxonomy" id="370345"/>
    <lineage>
        <taxon>Eukaryota</taxon>
        <taxon>Metazoa</taxon>
        <taxon>Spiralia</taxon>
        <taxon>Lophotrochozoa</taxon>
        <taxon>Mollusca</taxon>
        <taxon>Gastropoda</taxon>
        <taxon>Caenogastropoda</taxon>
        <taxon>Sorbeoconcha</taxon>
        <taxon>Cerithioidea</taxon>
        <taxon>Batillariidae</taxon>
        <taxon>Batillaria</taxon>
    </lineage>
</organism>
<feature type="compositionally biased region" description="Polar residues" evidence="1">
    <location>
        <begin position="19"/>
        <end position="28"/>
    </location>
</feature>
<sequence length="93" mass="10540">MRGRSVSCHDFPNSSVTMRTLTRSTCRGTSGPKRPSSCSRGKPFATFKKEGWPELITGITKKRDIDYIHALATPHVDTEYDWRDRIPNSTSRP</sequence>
<keyword evidence="4" id="KW-1185">Reference proteome</keyword>
<reference evidence="2 4" key="2">
    <citation type="journal article" date="2023" name="Sci. Data">
        <title>Genome assembly of the Korean intertidal mud-creeper Batillaria attramentaria.</title>
        <authorList>
            <person name="Patra A.K."/>
            <person name="Ho P.T."/>
            <person name="Jun S."/>
            <person name="Lee S.J."/>
            <person name="Kim Y."/>
            <person name="Won Y.J."/>
        </authorList>
    </citation>
    <scope>NUCLEOTIDE SEQUENCE [LARGE SCALE GENOMIC DNA]</scope>
    <source>
        <strain evidence="2">Wonlab-2016</strain>
    </source>
</reference>
<evidence type="ECO:0000313" key="3">
    <source>
        <dbReference type="EMBL" id="KAK7488408.1"/>
    </source>
</evidence>
<dbReference type="Proteomes" id="UP001519460">
    <property type="component" value="Unassembled WGS sequence"/>
</dbReference>
<dbReference type="EMBL" id="JACVVK020000249">
    <property type="protein sequence ID" value="KAK7482220.1"/>
    <property type="molecule type" value="Genomic_DNA"/>
</dbReference>
<protein>
    <submittedName>
        <fullName evidence="2">Uncharacterized protein</fullName>
    </submittedName>
</protein>
<dbReference type="AlphaFoldDB" id="A0ABD0K5M3"/>
<comment type="caution">
    <text evidence="2">The sequence shown here is derived from an EMBL/GenBank/DDBJ whole genome shotgun (WGS) entry which is preliminary data.</text>
</comment>
<gene>
    <name evidence="3" type="ORF">BaRGS_00020382</name>
    <name evidence="2" type="ORF">BaRGS_00026569</name>
</gene>
<reference evidence="2" key="1">
    <citation type="submission" date="2020-09" db="EMBL/GenBank/DDBJ databases">
        <authorList>
            <person name="Won Y."/>
        </authorList>
    </citation>
    <scope>NUCLEOTIDE SEQUENCE</scope>
    <source>
        <strain evidence="2">Wonlab-2016</strain>
        <tissue evidence="2">Foot muscle</tissue>
    </source>
</reference>
<evidence type="ECO:0000313" key="4">
    <source>
        <dbReference type="Proteomes" id="UP001519460"/>
    </source>
</evidence>
<name>A0ABD0K5M3_9CAEN</name>